<organism evidence="7 8">
    <name type="scientific">Basidiobolus ranarum</name>
    <dbReference type="NCBI Taxonomy" id="34480"/>
    <lineage>
        <taxon>Eukaryota</taxon>
        <taxon>Fungi</taxon>
        <taxon>Fungi incertae sedis</taxon>
        <taxon>Zoopagomycota</taxon>
        <taxon>Entomophthoromycotina</taxon>
        <taxon>Basidiobolomycetes</taxon>
        <taxon>Basidiobolales</taxon>
        <taxon>Basidiobolaceae</taxon>
        <taxon>Basidiobolus</taxon>
    </lineage>
</organism>
<evidence type="ECO:0000256" key="2">
    <source>
        <dbReference type="ARBA" id="ARBA00023125"/>
    </source>
</evidence>
<evidence type="ECO:0000256" key="3">
    <source>
        <dbReference type="ARBA" id="ARBA00023242"/>
    </source>
</evidence>
<evidence type="ECO:0000256" key="5">
    <source>
        <dbReference type="SAM" id="MobiDB-lite"/>
    </source>
</evidence>
<keyword evidence="2 4" id="KW-0238">DNA-binding</keyword>
<dbReference type="Pfam" id="PF00505">
    <property type="entry name" value="HMG_box"/>
    <property type="match status" value="1"/>
</dbReference>
<comment type="caution">
    <text evidence="7">The sequence shown here is derived from an EMBL/GenBank/DDBJ whole genome shotgun (WGS) entry which is preliminary data.</text>
</comment>
<protein>
    <submittedName>
        <fullName evidence="7">Alpha-ketoglutarate-dependent dioxygenase alkB 4</fullName>
    </submittedName>
</protein>
<evidence type="ECO:0000256" key="4">
    <source>
        <dbReference type="PROSITE-ProRule" id="PRU00267"/>
    </source>
</evidence>
<reference evidence="7 8" key="1">
    <citation type="submission" date="2023-04" db="EMBL/GenBank/DDBJ databases">
        <title>Genome of Basidiobolus ranarum AG-B5.</title>
        <authorList>
            <person name="Stajich J.E."/>
            <person name="Carter-House D."/>
            <person name="Gryganskyi A."/>
        </authorList>
    </citation>
    <scope>NUCLEOTIDE SEQUENCE [LARGE SCALE GENOMIC DNA]</scope>
    <source>
        <strain evidence="7 8">AG-B5</strain>
    </source>
</reference>
<feature type="compositionally biased region" description="Low complexity" evidence="5">
    <location>
        <begin position="228"/>
        <end position="237"/>
    </location>
</feature>
<gene>
    <name evidence="7" type="primary">ALKBH4_1</name>
    <name evidence="7" type="ORF">K7432_011347</name>
</gene>
<feature type="DNA-binding region" description="HMG box" evidence="4">
    <location>
        <begin position="65"/>
        <end position="133"/>
    </location>
</feature>
<dbReference type="EMBL" id="JASJQH010007742">
    <property type="protein sequence ID" value="KAK9702219.1"/>
    <property type="molecule type" value="Genomic_DNA"/>
</dbReference>
<dbReference type="PROSITE" id="PS50118">
    <property type="entry name" value="HMG_BOX_2"/>
    <property type="match status" value="1"/>
</dbReference>
<proteinExistence type="predicted"/>
<dbReference type="InterPro" id="IPR009071">
    <property type="entry name" value="HMG_box_dom"/>
</dbReference>
<keyword evidence="3 4" id="KW-0539">Nucleus</keyword>
<dbReference type="SMART" id="SM00398">
    <property type="entry name" value="HMG"/>
    <property type="match status" value="1"/>
</dbReference>
<dbReference type="InterPro" id="IPR050342">
    <property type="entry name" value="HMGB"/>
</dbReference>
<evidence type="ECO:0000313" key="8">
    <source>
        <dbReference type="Proteomes" id="UP001479436"/>
    </source>
</evidence>
<feature type="region of interest" description="Disordered" evidence="5">
    <location>
        <begin position="152"/>
        <end position="259"/>
    </location>
</feature>
<feature type="compositionally biased region" description="Basic residues" evidence="5">
    <location>
        <begin position="250"/>
        <end position="259"/>
    </location>
</feature>
<keyword evidence="8" id="KW-1185">Reference proteome</keyword>
<evidence type="ECO:0000259" key="6">
    <source>
        <dbReference type="PROSITE" id="PS50118"/>
    </source>
</evidence>
<dbReference type="SUPFAM" id="SSF47095">
    <property type="entry name" value="HMG-box"/>
    <property type="match status" value="1"/>
</dbReference>
<dbReference type="InterPro" id="IPR036910">
    <property type="entry name" value="HMG_box_dom_sf"/>
</dbReference>
<keyword evidence="7" id="KW-0560">Oxidoreductase</keyword>
<feature type="domain" description="HMG box" evidence="6">
    <location>
        <begin position="65"/>
        <end position="133"/>
    </location>
</feature>
<sequence length="259" mass="28625">MTRPKKANTGSNIFAQLSVADALQLSENYSTLAASMLKISEIYKKAVENEGSLLPKKAAKDPNAPKKPFTPYILFCNDERDTIRKKFPKYTSQQISRELGVAWKGLSEDDKAVYLTRHIRENEVYGRELEEYKAKQGVTATLEAANLISPTEIPAPMKLTDSEPEEASELSDNSSDLGKHSTKGSSESEGEYEIDDDGEAKPESPKKRTKTNGQYYKVNGGKKRVSDDSSTAASSPESTPPPPSRDRASLQKKKSTRRT</sequence>
<accession>A0ABR2VU17</accession>
<dbReference type="Gene3D" id="1.10.30.10">
    <property type="entry name" value="High mobility group box domain"/>
    <property type="match status" value="1"/>
</dbReference>
<dbReference type="PANTHER" id="PTHR48112:SF32">
    <property type="entry name" value="HIGH MOBILITY GROUP PROTEIN B3"/>
    <property type="match status" value="1"/>
</dbReference>
<comment type="subcellular location">
    <subcellularLocation>
        <location evidence="1">Nucleus</location>
    </subcellularLocation>
</comment>
<feature type="compositionally biased region" description="Acidic residues" evidence="5">
    <location>
        <begin position="188"/>
        <end position="198"/>
    </location>
</feature>
<evidence type="ECO:0000256" key="1">
    <source>
        <dbReference type="ARBA" id="ARBA00004123"/>
    </source>
</evidence>
<dbReference type="PANTHER" id="PTHR48112">
    <property type="entry name" value="HIGH MOBILITY GROUP PROTEIN DSP1"/>
    <property type="match status" value="1"/>
</dbReference>
<name>A0ABR2VU17_9FUNG</name>
<keyword evidence="7" id="KW-0223">Dioxygenase</keyword>
<evidence type="ECO:0000313" key="7">
    <source>
        <dbReference type="EMBL" id="KAK9702219.1"/>
    </source>
</evidence>
<dbReference type="GO" id="GO:0051213">
    <property type="term" value="F:dioxygenase activity"/>
    <property type="evidence" value="ECO:0007669"/>
    <property type="project" value="UniProtKB-KW"/>
</dbReference>
<dbReference type="Proteomes" id="UP001479436">
    <property type="component" value="Unassembled WGS sequence"/>
</dbReference>